<dbReference type="InterPro" id="IPR019587">
    <property type="entry name" value="Polyketide_cyclase/dehydratase"/>
</dbReference>
<reference evidence="2 3" key="1">
    <citation type="journal article" date="2012" name="J. Bacteriol.">
        <title>Genome Sequence of Gallaecimonas xiamenensis Type Strain 3-C-1.</title>
        <authorList>
            <person name="Lai Q."/>
            <person name="Wang L."/>
            <person name="Wang W."/>
            <person name="Shao Z."/>
        </authorList>
    </citation>
    <scope>NUCLEOTIDE SEQUENCE [LARGE SCALE GENOMIC DNA]</scope>
    <source>
        <strain evidence="2 3">3-C-1</strain>
    </source>
</reference>
<dbReference type="PATRIC" id="fig|745411.4.peg.268"/>
<comment type="caution">
    <text evidence="2">The sequence shown here is derived from an EMBL/GenBank/DDBJ whole genome shotgun (WGS) entry which is preliminary data.</text>
</comment>
<evidence type="ECO:0000313" key="2">
    <source>
        <dbReference type="EMBL" id="EKE77422.1"/>
    </source>
</evidence>
<evidence type="ECO:0000256" key="1">
    <source>
        <dbReference type="SAM" id="SignalP"/>
    </source>
</evidence>
<accession>K2JSD8</accession>
<gene>
    <name evidence="2" type="ORF">B3C1_01385</name>
</gene>
<dbReference type="Gene3D" id="3.30.530.20">
    <property type="match status" value="1"/>
</dbReference>
<name>K2JSD8_9GAMM</name>
<proteinExistence type="predicted"/>
<feature type="chain" id="PRO_5003862212" evidence="1">
    <location>
        <begin position="18"/>
        <end position="179"/>
    </location>
</feature>
<dbReference type="STRING" id="745411.B3C1_01385"/>
<keyword evidence="3" id="KW-1185">Reference proteome</keyword>
<dbReference type="AlphaFoldDB" id="K2JSD8"/>
<keyword evidence="1" id="KW-0732">Signal</keyword>
<evidence type="ECO:0000313" key="3">
    <source>
        <dbReference type="Proteomes" id="UP000006755"/>
    </source>
</evidence>
<dbReference type="Proteomes" id="UP000006755">
    <property type="component" value="Unassembled WGS sequence"/>
</dbReference>
<organism evidence="2 3">
    <name type="scientific">Gallaecimonas xiamenensis 3-C-1</name>
    <dbReference type="NCBI Taxonomy" id="745411"/>
    <lineage>
        <taxon>Bacteria</taxon>
        <taxon>Pseudomonadati</taxon>
        <taxon>Pseudomonadota</taxon>
        <taxon>Gammaproteobacteria</taxon>
        <taxon>Enterobacterales</taxon>
        <taxon>Gallaecimonadaceae</taxon>
        <taxon>Gallaecimonas</taxon>
    </lineage>
</organism>
<dbReference type="CDD" id="cd07814">
    <property type="entry name" value="SRPBCC_CalC_Aha1-like"/>
    <property type="match status" value="1"/>
</dbReference>
<feature type="signal peptide" evidence="1">
    <location>
        <begin position="1"/>
        <end position="17"/>
    </location>
</feature>
<dbReference type="SUPFAM" id="SSF55961">
    <property type="entry name" value="Bet v1-like"/>
    <property type="match status" value="1"/>
</dbReference>
<dbReference type="Pfam" id="PF10604">
    <property type="entry name" value="Polyketide_cyc2"/>
    <property type="match status" value="1"/>
</dbReference>
<dbReference type="RefSeq" id="WP_008482408.1">
    <property type="nucleotide sequence ID" value="NZ_AMRI01000002.1"/>
</dbReference>
<sequence>MKAWLGLLLCLGASAQAQVVSSSATGFALRQEAQISASPQLAYEQFLAIGQWWDSDHSWFGDAGKMTLEPRVGGCFCETNGKRQALHMQVTYVDPGKELRMVGGLGPLQMMGLTGGMAWRFEPVAGGKTLISLHYQVAGYAAGGLEKLAAIVDQVQGAQLARLKAQIDGKSRSPGKAAK</sequence>
<dbReference type="OrthoDB" id="5735475at2"/>
<dbReference type="eggNOG" id="COG3832">
    <property type="taxonomic scope" value="Bacteria"/>
</dbReference>
<dbReference type="EMBL" id="AMRI01000002">
    <property type="protein sequence ID" value="EKE77422.1"/>
    <property type="molecule type" value="Genomic_DNA"/>
</dbReference>
<dbReference type="InterPro" id="IPR023393">
    <property type="entry name" value="START-like_dom_sf"/>
</dbReference>
<protein>
    <submittedName>
        <fullName evidence="2">Activator of Hsp90 ATPase 1 family protein</fullName>
    </submittedName>
</protein>